<feature type="transmembrane region" description="Helical" evidence="1">
    <location>
        <begin position="20"/>
        <end position="44"/>
    </location>
</feature>
<comment type="caution">
    <text evidence="2">The sequence shown here is derived from an EMBL/GenBank/DDBJ whole genome shotgun (WGS) entry which is preliminary data.</text>
</comment>
<name>A0A546XI78_RHIRH</name>
<dbReference type="EMBL" id="SGNY01000003">
    <property type="protein sequence ID" value="TRB00440.1"/>
    <property type="molecule type" value="Genomic_DNA"/>
</dbReference>
<dbReference type="Proteomes" id="UP000315434">
    <property type="component" value="Unassembled WGS sequence"/>
</dbReference>
<reference evidence="2 3" key="1">
    <citation type="journal article" date="2019" name="Appl. Microbiol. Biotechnol.">
        <title>Differential efficiency of wild type rhizogenic strains for rol gene transformation of plants.</title>
        <authorList>
            <person name="Desmet S."/>
            <person name="De Keyser E."/>
            <person name="Van Vaerenbergh J."/>
            <person name="Baeyen S."/>
            <person name="Van Huylenbroeck J."/>
            <person name="Geelen D."/>
            <person name="Dhooghe E."/>
        </authorList>
    </citation>
    <scope>NUCLEOTIDE SEQUENCE [LARGE SCALE GENOMIC DNA]</scope>
    <source>
        <strain evidence="2 3">GBBC3284</strain>
    </source>
</reference>
<keyword evidence="1" id="KW-1133">Transmembrane helix</keyword>
<accession>A0A546XI78</accession>
<gene>
    <name evidence="2" type="ORF">EXN68_12035</name>
</gene>
<proteinExistence type="predicted"/>
<evidence type="ECO:0000256" key="1">
    <source>
        <dbReference type="SAM" id="Phobius"/>
    </source>
</evidence>
<organism evidence="2 3">
    <name type="scientific">Rhizobium rhizogenes</name>
    <name type="common">Agrobacterium rhizogenes</name>
    <dbReference type="NCBI Taxonomy" id="359"/>
    <lineage>
        <taxon>Bacteria</taxon>
        <taxon>Pseudomonadati</taxon>
        <taxon>Pseudomonadota</taxon>
        <taxon>Alphaproteobacteria</taxon>
        <taxon>Hyphomicrobiales</taxon>
        <taxon>Rhizobiaceae</taxon>
        <taxon>Rhizobium/Agrobacterium group</taxon>
        <taxon>Rhizobium</taxon>
    </lineage>
</organism>
<protein>
    <submittedName>
        <fullName evidence="2">Uncharacterized protein</fullName>
    </submittedName>
</protein>
<keyword evidence="1" id="KW-0812">Transmembrane</keyword>
<evidence type="ECO:0000313" key="3">
    <source>
        <dbReference type="Proteomes" id="UP000315434"/>
    </source>
</evidence>
<dbReference type="RefSeq" id="WP_142841000.1">
    <property type="nucleotide sequence ID" value="NZ_SGNY01000003.1"/>
</dbReference>
<sequence length="60" mass="6348">MIQISPMIPTDRPQQVTPAYGRFFLACICAVLILAIIGGAALCATSLAEIKRHHVAAGRA</sequence>
<evidence type="ECO:0000313" key="2">
    <source>
        <dbReference type="EMBL" id="TRB00440.1"/>
    </source>
</evidence>
<keyword evidence="1" id="KW-0472">Membrane</keyword>
<dbReference type="AlphaFoldDB" id="A0A546XI78"/>